<feature type="transmembrane region" description="Helical" evidence="6">
    <location>
        <begin position="300"/>
        <end position="326"/>
    </location>
</feature>
<evidence type="ECO:0000256" key="6">
    <source>
        <dbReference type="RuleBase" id="RU361264"/>
    </source>
</evidence>
<proteinExistence type="inferred from homology"/>
<dbReference type="InterPro" id="IPR006977">
    <property type="entry name" value="Yip1_dom"/>
</dbReference>
<dbReference type="GO" id="GO:0000139">
    <property type="term" value="C:Golgi membrane"/>
    <property type="evidence" value="ECO:0007669"/>
    <property type="project" value="UniProtKB-SubCell"/>
</dbReference>
<evidence type="ECO:0000259" key="7">
    <source>
        <dbReference type="Pfam" id="PF04893"/>
    </source>
</evidence>
<evidence type="ECO:0000256" key="2">
    <source>
        <dbReference type="ARBA" id="ARBA00010596"/>
    </source>
</evidence>
<dbReference type="AlphaFoldDB" id="A0A7S4EX89"/>
<keyword evidence="5 6" id="KW-0472">Membrane</keyword>
<comment type="subcellular location">
    <subcellularLocation>
        <location evidence="6">Golgi apparatus membrane</location>
        <topology evidence="6">Multi-pass membrane protein</topology>
    </subcellularLocation>
    <subcellularLocation>
        <location evidence="1">Membrane</location>
        <topology evidence="1">Multi-pass membrane protein</topology>
    </subcellularLocation>
</comment>
<evidence type="ECO:0000256" key="1">
    <source>
        <dbReference type="ARBA" id="ARBA00004141"/>
    </source>
</evidence>
<feature type="domain" description="Yip1" evidence="7">
    <location>
        <begin position="202"/>
        <end position="327"/>
    </location>
</feature>
<feature type="transmembrane region" description="Helical" evidence="6">
    <location>
        <begin position="268"/>
        <end position="288"/>
    </location>
</feature>
<dbReference type="GO" id="GO:0031267">
    <property type="term" value="F:small GTPase binding"/>
    <property type="evidence" value="ECO:0007669"/>
    <property type="project" value="InterPro"/>
</dbReference>
<accession>A0A7S4EX89</accession>
<keyword evidence="3 6" id="KW-0812">Transmembrane</keyword>
<dbReference type="Pfam" id="PF04893">
    <property type="entry name" value="Yip1"/>
    <property type="match status" value="1"/>
</dbReference>
<dbReference type="InterPro" id="IPR039765">
    <property type="entry name" value="Yip5/YIPF1/YIPF2"/>
</dbReference>
<dbReference type="GO" id="GO:0016192">
    <property type="term" value="P:vesicle-mediated transport"/>
    <property type="evidence" value="ECO:0007669"/>
    <property type="project" value="InterPro"/>
</dbReference>
<evidence type="ECO:0000256" key="3">
    <source>
        <dbReference type="ARBA" id="ARBA00022692"/>
    </source>
</evidence>
<evidence type="ECO:0000256" key="4">
    <source>
        <dbReference type="ARBA" id="ARBA00022989"/>
    </source>
</evidence>
<comment type="caution">
    <text evidence="6">Lacks conserved residue(s) required for the propagation of feature annotation.</text>
</comment>
<dbReference type="EMBL" id="HBIZ01017560">
    <property type="protein sequence ID" value="CAE0758350.1"/>
    <property type="molecule type" value="Transcribed_RNA"/>
</dbReference>
<dbReference type="PANTHER" id="PTHR12822">
    <property type="entry name" value="PROTEIN YIPF"/>
    <property type="match status" value="1"/>
</dbReference>
<evidence type="ECO:0000313" key="8">
    <source>
        <dbReference type="EMBL" id="CAE0758350.1"/>
    </source>
</evidence>
<comment type="similarity">
    <text evidence="2 6">Belongs to the YIP1 family.</text>
</comment>
<sequence length="343" mass="38145">MTPSLSVMNGRLRLVFVYPAPGFGLIYKTTCPCMASCITLYPTVDRSRPRASHACVPLALGSFSFSASGCHFRLLRQPAMISLVPSMVLPPNRWHSYCHPLVPSITLLNNHFSTLSACSPQRELNPQDLSFQDFGKSASGVDSGHGNGGIGNSMLKPQQMASVMPDDGEGRPAASGGFWTLKYYQPLFDVDTLQVLTRLKASLLPRPRGVFFDLISTTPDLYGPFWIATTLIFSMAITGNLASFFAFKPTEANPKWTYNFNQLTLAGSVVYSYVTVLPLLLWLLLRYYEAGKRLVDILCIYGYTLGIFVPISVLCVLPSDILRWLLVTRRPLPSARQYLRLRR</sequence>
<keyword evidence="4 6" id="KW-1133">Transmembrane helix</keyword>
<feature type="transmembrane region" description="Helical" evidence="6">
    <location>
        <begin position="225"/>
        <end position="247"/>
    </location>
</feature>
<dbReference type="PANTHER" id="PTHR12822:SF2">
    <property type="entry name" value="PROTEIN YIPF"/>
    <property type="match status" value="1"/>
</dbReference>
<reference evidence="8" key="1">
    <citation type="submission" date="2021-01" db="EMBL/GenBank/DDBJ databases">
        <authorList>
            <person name="Corre E."/>
            <person name="Pelletier E."/>
            <person name="Niang G."/>
            <person name="Scheremetjew M."/>
            <person name="Finn R."/>
            <person name="Kale V."/>
            <person name="Holt S."/>
            <person name="Cochrane G."/>
            <person name="Meng A."/>
            <person name="Brown T."/>
            <person name="Cohen L."/>
        </authorList>
    </citation>
    <scope>NUCLEOTIDE SEQUENCE</scope>
    <source>
        <strain evidence="8">CCMP645</strain>
    </source>
</reference>
<organism evidence="8">
    <name type="scientific">Chrysotila carterae</name>
    <name type="common">Marine alga</name>
    <name type="synonym">Syracosphaera carterae</name>
    <dbReference type="NCBI Taxonomy" id="13221"/>
    <lineage>
        <taxon>Eukaryota</taxon>
        <taxon>Haptista</taxon>
        <taxon>Haptophyta</taxon>
        <taxon>Prymnesiophyceae</taxon>
        <taxon>Isochrysidales</taxon>
        <taxon>Isochrysidaceae</taxon>
        <taxon>Chrysotila</taxon>
    </lineage>
</organism>
<name>A0A7S4EX89_CHRCT</name>
<evidence type="ECO:0000256" key="5">
    <source>
        <dbReference type="ARBA" id="ARBA00023136"/>
    </source>
</evidence>
<gene>
    <name evidence="8" type="ORF">PCAR00345_LOCUS10944</name>
</gene>
<protein>
    <recommendedName>
        <fullName evidence="6">Protein YIPF</fullName>
    </recommendedName>
</protein>